<name>A0A8H7UW65_9FUNG</name>
<dbReference type="EMBL" id="JAEPRD010000260">
    <property type="protein sequence ID" value="KAG2192924.1"/>
    <property type="molecule type" value="Genomic_DNA"/>
</dbReference>
<feature type="non-terminal residue" evidence="3">
    <location>
        <position position="384"/>
    </location>
</feature>
<feature type="domain" description="Retrotransposon gag" evidence="2">
    <location>
        <begin position="169"/>
        <end position="260"/>
    </location>
</feature>
<gene>
    <name evidence="3" type="ORF">INT47_002763</name>
</gene>
<dbReference type="Proteomes" id="UP000603453">
    <property type="component" value="Unassembled WGS sequence"/>
</dbReference>
<protein>
    <recommendedName>
        <fullName evidence="2">Retrotransposon gag domain-containing protein</fullName>
    </recommendedName>
</protein>
<feature type="compositionally biased region" description="Gly residues" evidence="1">
    <location>
        <begin position="347"/>
        <end position="384"/>
    </location>
</feature>
<sequence length="384" mass="43997">MEKYTDYQKTFEIEERVQFNLPVQYNQLYQTLRKTSASTNPTRIPSTPAREQHWNKITTRLVEQYIEEFSSKTINNAENQGVSEQQETTIMAENHTDTAIGKIIAEAIQSGISRALELNNNNRDEDQDFYSKPFKYNGDRDRFKIDNWISSIDDYQAFRGWDNQKTYRFAKTLLIDMAAIWLRNINELGDRTLEDWPSLKQQIIIQFRPTNTVIQLREQLHSLVQKTTIAEYIKEFLTIRLGIPRMTDDEAVDKFTRGLKNKNVRAQIRSLYRNERPPSLNEAIQAAQIFESSRTENSNFQFHQSTGSNNSGNTAEIDDPMDLSVLRDALNYINNSNGNNFRDRGNFRGGRGGNYRGRGAPRGGGGIRGGRGGMRGVGGSRGRG</sequence>
<keyword evidence="4" id="KW-1185">Reference proteome</keyword>
<accession>A0A8H7UW65</accession>
<dbReference type="OrthoDB" id="2278260at2759"/>
<organism evidence="3 4">
    <name type="scientific">Mucor saturninus</name>
    <dbReference type="NCBI Taxonomy" id="64648"/>
    <lineage>
        <taxon>Eukaryota</taxon>
        <taxon>Fungi</taxon>
        <taxon>Fungi incertae sedis</taxon>
        <taxon>Mucoromycota</taxon>
        <taxon>Mucoromycotina</taxon>
        <taxon>Mucoromycetes</taxon>
        <taxon>Mucorales</taxon>
        <taxon>Mucorineae</taxon>
        <taxon>Mucoraceae</taxon>
        <taxon>Mucor</taxon>
    </lineage>
</organism>
<feature type="region of interest" description="Disordered" evidence="1">
    <location>
        <begin position="343"/>
        <end position="384"/>
    </location>
</feature>
<dbReference type="AlphaFoldDB" id="A0A8H7UW65"/>
<dbReference type="InterPro" id="IPR005162">
    <property type="entry name" value="Retrotrans_gag_dom"/>
</dbReference>
<evidence type="ECO:0000313" key="3">
    <source>
        <dbReference type="EMBL" id="KAG2192924.1"/>
    </source>
</evidence>
<reference evidence="3" key="1">
    <citation type="submission" date="2020-12" db="EMBL/GenBank/DDBJ databases">
        <title>Metabolic potential, ecology and presence of endohyphal bacteria is reflected in genomic diversity of Mucoromycotina.</title>
        <authorList>
            <person name="Muszewska A."/>
            <person name="Okrasinska A."/>
            <person name="Steczkiewicz K."/>
            <person name="Drgas O."/>
            <person name="Orlowska M."/>
            <person name="Perlinska-Lenart U."/>
            <person name="Aleksandrzak-Piekarczyk T."/>
            <person name="Szatraj K."/>
            <person name="Zielenkiewicz U."/>
            <person name="Pilsyk S."/>
            <person name="Malc E."/>
            <person name="Mieczkowski P."/>
            <person name="Kruszewska J.S."/>
            <person name="Biernat P."/>
            <person name="Pawlowska J."/>
        </authorList>
    </citation>
    <scope>NUCLEOTIDE SEQUENCE</scope>
    <source>
        <strain evidence="3">WA0000017839</strain>
    </source>
</reference>
<evidence type="ECO:0000259" key="2">
    <source>
        <dbReference type="Pfam" id="PF03732"/>
    </source>
</evidence>
<dbReference type="Pfam" id="PF03732">
    <property type="entry name" value="Retrotrans_gag"/>
    <property type="match status" value="1"/>
</dbReference>
<evidence type="ECO:0000313" key="4">
    <source>
        <dbReference type="Proteomes" id="UP000603453"/>
    </source>
</evidence>
<comment type="caution">
    <text evidence="3">The sequence shown here is derived from an EMBL/GenBank/DDBJ whole genome shotgun (WGS) entry which is preliminary data.</text>
</comment>
<evidence type="ECO:0000256" key="1">
    <source>
        <dbReference type="SAM" id="MobiDB-lite"/>
    </source>
</evidence>
<proteinExistence type="predicted"/>